<evidence type="ECO:0000313" key="3">
    <source>
        <dbReference type="EMBL" id="MBB4052876.1"/>
    </source>
</evidence>
<dbReference type="EC" id="3.6.1.27" evidence="3"/>
<sequence>MIHVSVGEESVPRNVDNPKCVAGHLGDLHMLYRLVRRTHLKKAYKFVTTEVRLLAAIAIVSGLILGFFTLADEMGEGDLEAFDNFVLMLFRDPDNVDLVVGPIWAHEMVRDITALGSFSLLGLIVLGVCSYLLLIRLKSEALLIVVSVAGGTILSTVLKWTYSRPRPDLHVMSTQFTSSFPSGHAMLSAVTFLTLGTLLAKIAPSWRIRLFFLGGAIFLTVIVGLSRVYMGVHFPSDVIAGWCVGAAWALLCNIVATILQRRGELRGAYASAKEAS</sequence>
<dbReference type="PANTHER" id="PTHR14969">
    <property type="entry name" value="SPHINGOSINE-1-PHOSPHATE PHOSPHOHYDROLASE"/>
    <property type="match status" value="1"/>
</dbReference>
<gene>
    <name evidence="3" type="ORF">GGR20_002524</name>
</gene>
<dbReference type="EMBL" id="JACIEW010000005">
    <property type="protein sequence ID" value="MBB4052876.1"/>
    <property type="molecule type" value="Genomic_DNA"/>
</dbReference>
<keyword evidence="3" id="KW-0378">Hydrolase</keyword>
<comment type="caution">
    <text evidence="3">The sequence shown here is derived from an EMBL/GenBank/DDBJ whole genome shotgun (WGS) entry which is preliminary data.</text>
</comment>
<dbReference type="CDD" id="cd03392">
    <property type="entry name" value="PAP2_like_2"/>
    <property type="match status" value="1"/>
</dbReference>
<dbReference type="InterPro" id="IPR036938">
    <property type="entry name" value="PAP2/HPO_sf"/>
</dbReference>
<feature type="transmembrane region" description="Helical" evidence="1">
    <location>
        <begin position="210"/>
        <end position="232"/>
    </location>
</feature>
<keyword evidence="4" id="KW-1185">Reference proteome</keyword>
<feature type="transmembrane region" description="Helical" evidence="1">
    <location>
        <begin position="182"/>
        <end position="203"/>
    </location>
</feature>
<dbReference type="GO" id="GO:0050380">
    <property type="term" value="F:undecaprenyl-diphosphatase activity"/>
    <property type="evidence" value="ECO:0007669"/>
    <property type="project" value="UniProtKB-EC"/>
</dbReference>
<dbReference type="Pfam" id="PF01569">
    <property type="entry name" value="PAP2"/>
    <property type="match status" value="1"/>
</dbReference>
<dbReference type="SUPFAM" id="SSF48317">
    <property type="entry name" value="Acid phosphatase/Vanadium-dependent haloperoxidase"/>
    <property type="match status" value="1"/>
</dbReference>
<reference evidence="3 4" key="1">
    <citation type="submission" date="2020-08" db="EMBL/GenBank/DDBJ databases">
        <title>Genomic Encyclopedia of Type Strains, Phase IV (KMG-IV): sequencing the most valuable type-strain genomes for metagenomic binning, comparative biology and taxonomic classification.</title>
        <authorList>
            <person name="Goeker M."/>
        </authorList>
    </citation>
    <scope>NUCLEOTIDE SEQUENCE [LARGE SCALE GENOMIC DNA]</scope>
    <source>
        <strain evidence="3 4">DSM 23447</strain>
    </source>
</reference>
<feature type="transmembrane region" description="Helical" evidence="1">
    <location>
        <begin position="141"/>
        <end position="162"/>
    </location>
</feature>
<protein>
    <submittedName>
        <fullName evidence="3">Undecaprenyl-diphosphatase</fullName>
        <ecNumber evidence="3">3.6.1.27</ecNumber>
    </submittedName>
</protein>
<feature type="transmembrane region" description="Helical" evidence="1">
    <location>
        <begin position="238"/>
        <end position="259"/>
    </location>
</feature>
<evidence type="ECO:0000313" key="4">
    <source>
        <dbReference type="Proteomes" id="UP000547011"/>
    </source>
</evidence>
<keyword evidence="1" id="KW-1133">Transmembrane helix</keyword>
<dbReference type="Proteomes" id="UP000547011">
    <property type="component" value="Unassembled WGS sequence"/>
</dbReference>
<feature type="domain" description="Phosphatidic acid phosphatase type 2/haloperoxidase" evidence="2">
    <location>
        <begin position="142"/>
        <end position="253"/>
    </location>
</feature>
<proteinExistence type="predicted"/>
<accession>A0A7W6INJ5</accession>
<dbReference type="AlphaFoldDB" id="A0A7W6INJ5"/>
<dbReference type="PANTHER" id="PTHR14969:SF13">
    <property type="entry name" value="AT30094P"/>
    <property type="match status" value="1"/>
</dbReference>
<keyword evidence="1" id="KW-0812">Transmembrane</keyword>
<dbReference type="Gene3D" id="1.20.144.10">
    <property type="entry name" value="Phosphatidic acid phosphatase type 2/haloperoxidase"/>
    <property type="match status" value="2"/>
</dbReference>
<keyword evidence="1" id="KW-0472">Membrane</keyword>
<evidence type="ECO:0000259" key="2">
    <source>
        <dbReference type="SMART" id="SM00014"/>
    </source>
</evidence>
<evidence type="ECO:0000256" key="1">
    <source>
        <dbReference type="SAM" id="Phobius"/>
    </source>
</evidence>
<dbReference type="InterPro" id="IPR000326">
    <property type="entry name" value="PAP2/HPO"/>
</dbReference>
<organism evidence="3 4">
    <name type="scientific">Devosia subaequoris</name>
    <dbReference type="NCBI Taxonomy" id="395930"/>
    <lineage>
        <taxon>Bacteria</taxon>
        <taxon>Pseudomonadati</taxon>
        <taxon>Pseudomonadota</taxon>
        <taxon>Alphaproteobacteria</taxon>
        <taxon>Hyphomicrobiales</taxon>
        <taxon>Devosiaceae</taxon>
        <taxon>Devosia</taxon>
    </lineage>
</organism>
<name>A0A7W6INJ5_9HYPH</name>
<dbReference type="SMART" id="SM00014">
    <property type="entry name" value="acidPPc"/>
    <property type="match status" value="1"/>
</dbReference>
<feature type="transmembrane region" description="Helical" evidence="1">
    <location>
        <begin position="112"/>
        <end position="134"/>
    </location>
</feature>
<feature type="transmembrane region" description="Helical" evidence="1">
    <location>
        <begin position="51"/>
        <end position="71"/>
    </location>
</feature>